<protein>
    <submittedName>
        <fullName evidence="2">Uncharacterized protein</fullName>
    </submittedName>
</protein>
<name>A0A0S1SLF9_9BACT</name>
<dbReference type="EMBL" id="CP013065">
    <property type="protein sequence ID" value="ALM13464.1"/>
    <property type="molecule type" value="Genomic_DNA"/>
</dbReference>
<reference evidence="3" key="1">
    <citation type="submission" date="2015-10" db="EMBL/GenBank/DDBJ databases">
        <title>Analysis of five complete genome sequences for members of the class Peribacteria in the recently recognized Peregrinibacteria bacterial phylum.</title>
        <authorList>
            <person name="Anantharaman K."/>
            <person name="Brown C.T."/>
            <person name="Burstein D."/>
            <person name="Castelle C.J."/>
            <person name="Probst A.J."/>
            <person name="Thomas B.C."/>
            <person name="Williams K.H."/>
            <person name="Banfield J.F."/>
        </authorList>
    </citation>
    <scope>NUCLEOTIDE SEQUENCE [LARGE SCALE GENOMIC DNA]</scope>
</reference>
<accession>A0A0S1SKE0</accession>
<feature type="region of interest" description="Disordered" evidence="1">
    <location>
        <begin position="1"/>
        <end position="20"/>
    </location>
</feature>
<dbReference type="STRING" id="1735162.PeribacterB2_0795"/>
<accession>A0A0S1SSQ5</accession>
<evidence type="ECO:0000256" key="1">
    <source>
        <dbReference type="SAM" id="MobiDB-lite"/>
    </source>
</evidence>
<accession>A0A0S1SIU0</accession>
<evidence type="ECO:0000313" key="2">
    <source>
        <dbReference type="EMBL" id="ALM13464.1"/>
    </source>
</evidence>
<reference evidence="2 3" key="2">
    <citation type="journal article" date="2016" name="PeerJ">
        <title>Analysis of five complete genome sequences for members of the class Peribacteria in the recently recognized Peregrinibacteria bacterial phylum.</title>
        <authorList>
            <person name="Anantharaman K."/>
            <person name="Brown C.T."/>
            <person name="Burstein D."/>
            <person name="Castelle C.J."/>
            <person name="Probst A.J."/>
            <person name="Thomas B.C."/>
            <person name="Williams K.H."/>
            <person name="Banfield J.F."/>
        </authorList>
    </citation>
    <scope>NUCLEOTIDE SEQUENCE [LARGE SCALE GENOMIC DNA]</scope>
    <source>
        <strain evidence="2">RIFOXYD1_FULL_PER-ii_59_16</strain>
    </source>
</reference>
<accession>A0A0S1SXA6</accession>
<dbReference type="KEGG" id="prf:PeribacterA2_0793"/>
<sequence>MQHTHHAEHLGEGGAGPVSRIRSGVSTLVNGVMNGVELAADVGGTVAGRTVRAAGKAVRGFARAIFHR</sequence>
<gene>
    <name evidence="2" type="ORF">PeribacterD1_0794</name>
</gene>
<dbReference type="Proteomes" id="UP000069135">
    <property type="component" value="Chromosome"/>
</dbReference>
<proteinExistence type="predicted"/>
<evidence type="ECO:0000313" key="3">
    <source>
        <dbReference type="Proteomes" id="UP000069135"/>
    </source>
</evidence>
<organism evidence="2 3">
    <name type="scientific">Candidatus Peribacter riflensis</name>
    <dbReference type="NCBI Taxonomy" id="1735162"/>
    <lineage>
        <taxon>Bacteria</taxon>
        <taxon>Candidatus Peregrinibacteriota</taxon>
        <taxon>Candidatus Peribacteria</taxon>
        <taxon>Candidatus Peribacterales</taxon>
        <taxon>Candidatus Peribacteraceae</taxon>
        <taxon>Candidatus Peribacter</taxon>
    </lineage>
</organism>
<feature type="compositionally biased region" description="Basic and acidic residues" evidence="1">
    <location>
        <begin position="1"/>
        <end position="11"/>
    </location>
</feature>
<dbReference type="AlphaFoldDB" id="A0A0S1SLF9"/>
<accession>A0A0S1SLF9</accession>